<evidence type="ECO:0000256" key="1">
    <source>
        <dbReference type="ARBA" id="ARBA00023002"/>
    </source>
</evidence>
<dbReference type="PANTHER" id="PTHR11699">
    <property type="entry name" value="ALDEHYDE DEHYDROGENASE-RELATED"/>
    <property type="match status" value="1"/>
</dbReference>
<dbReference type="Proteomes" id="UP001157161">
    <property type="component" value="Unassembled WGS sequence"/>
</dbReference>
<dbReference type="EMBL" id="BSUM01000001">
    <property type="protein sequence ID" value="GMA31155.1"/>
    <property type="molecule type" value="Genomic_DNA"/>
</dbReference>
<dbReference type="InterPro" id="IPR016162">
    <property type="entry name" value="Ald_DH_N"/>
</dbReference>
<dbReference type="InterPro" id="IPR016161">
    <property type="entry name" value="Ald_DH/histidinol_DH"/>
</dbReference>
<evidence type="ECO:0000313" key="3">
    <source>
        <dbReference type="EMBL" id="GMA31155.1"/>
    </source>
</evidence>
<proteinExistence type="predicted"/>
<dbReference type="Pfam" id="PF00171">
    <property type="entry name" value="Aldedh"/>
    <property type="match status" value="1"/>
</dbReference>
<keyword evidence="4" id="KW-1185">Reference proteome</keyword>
<sequence>MTAPTTPHQLFIGGAWRDASTGATFDVVDPATGEVIAAVADASVADGAAALDTAVAAQAEWGATAPARGRRSCATRSTS</sequence>
<dbReference type="SUPFAM" id="SSF53720">
    <property type="entry name" value="ALDH-like"/>
    <property type="match status" value="1"/>
</dbReference>
<name>A0AA37XDE8_9MICO</name>
<feature type="domain" description="Aldehyde dehydrogenase" evidence="2">
    <location>
        <begin position="16"/>
        <end position="68"/>
    </location>
</feature>
<evidence type="ECO:0000313" key="4">
    <source>
        <dbReference type="Proteomes" id="UP001157161"/>
    </source>
</evidence>
<dbReference type="GO" id="GO:0016491">
    <property type="term" value="F:oxidoreductase activity"/>
    <property type="evidence" value="ECO:0007669"/>
    <property type="project" value="UniProtKB-KW"/>
</dbReference>
<keyword evidence="1" id="KW-0560">Oxidoreductase</keyword>
<accession>A0AA37XDE8</accession>
<dbReference type="InterPro" id="IPR015590">
    <property type="entry name" value="Aldehyde_DH_dom"/>
</dbReference>
<reference evidence="3" key="2">
    <citation type="submission" date="2023-02" db="EMBL/GenBank/DDBJ databases">
        <authorList>
            <person name="Sun Q."/>
            <person name="Mori K."/>
        </authorList>
    </citation>
    <scope>NUCLEOTIDE SEQUENCE</scope>
    <source>
        <strain evidence="3">NBRC 112290</strain>
    </source>
</reference>
<comment type="caution">
    <text evidence="3">The sequence shown here is derived from an EMBL/GenBank/DDBJ whole genome shotgun (WGS) entry which is preliminary data.</text>
</comment>
<gene>
    <name evidence="3" type="ORF">GCM10025875_11470</name>
</gene>
<dbReference type="AlphaFoldDB" id="A0AA37XDE8"/>
<reference evidence="3" key="1">
    <citation type="journal article" date="2014" name="Int. J. Syst. Evol. Microbiol.">
        <title>Complete genome sequence of Corynebacterium casei LMG S-19264T (=DSM 44701T), isolated from a smear-ripened cheese.</title>
        <authorList>
            <consortium name="US DOE Joint Genome Institute (JGI-PGF)"/>
            <person name="Walter F."/>
            <person name="Albersmeier A."/>
            <person name="Kalinowski J."/>
            <person name="Ruckert C."/>
        </authorList>
    </citation>
    <scope>NUCLEOTIDE SEQUENCE</scope>
    <source>
        <strain evidence="3">NBRC 112290</strain>
    </source>
</reference>
<protein>
    <recommendedName>
        <fullName evidence="2">Aldehyde dehydrogenase domain-containing protein</fullName>
    </recommendedName>
</protein>
<organism evidence="3 4">
    <name type="scientific">Litorihabitans aurantiacus</name>
    <dbReference type="NCBI Taxonomy" id="1930061"/>
    <lineage>
        <taxon>Bacteria</taxon>
        <taxon>Bacillati</taxon>
        <taxon>Actinomycetota</taxon>
        <taxon>Actinomycetes</taxon>
        <taxon>Micrococcales</taxon>
        <taxon>Beutenbergiaceae</taxon>
        <taxon>Litorihabitans</taxon>
    </lineage>
</organism>
<dbReference type="Gene3D" id="3.40.605.10">
    <property type="entry name" value="Aldehyde Dehydrogenase, Chain A, domain 1"/>
    <property type="match status" value="1"/>
</dbReference>
<evidence type="ECO:0000259" key="2">
    <source>
        <dbReference type="Pfam" id="PF00171"/>
    </source>
</evidence>